<sequence length="492" mass="56130">MMKLVGFPFPEGGFSRNGRLMKRLCQQHRSLSSFLPSVLGSSRRGSFRRMSSPEAKDPFCQAKLAIDELIRRYNSQLSMCESVRRWRTLPTAPRRDPGDVQFTLMCYNILAQDLLEMHGDLYDRHDSVALSWPHRYDRLMAEINLVRPDILCLQELQDDHREQFSNGLANFNYGVLYKKRTGDKPDGCAIFFRRDLFELVDYQDVEYYQPSVKLLDRENVALIAKLQVKGNPTQRLVVATTHLLYNPRRQDVRLAQVQVLLAELDRLAFSGRFANGTPKYTPSIVCGDFNLQPYSAPYMLMTTGYLQYDTLSAKTLEPHGPGSPLGRVLLPPSLGITDDCRHENLTDRANQDDIRATRLYNSQCRQPRPPQTGEPTEPFCQGTLRHHLKYASAYRHNIGEGNQEASTFQRDWITVDYLFYSKHQHTGGKAFTESDLKLVSVYGLPTVRQAREIYAIPNMYFGSDHFALAGRFLLKPAGTATAAKPTSEESKL</sequence>
<dbReference type="InterPro" id="IPR005135">
    <property type="entry name" value="Endo/exonuclease/phosphatase"/>
</dbReference>
<gene>
    <name evidence="2" type="ORF">pipiens_010791</name>
</gene>
<reference evidence="2 3" key="1">
    <citation type="submission" date="2024-05" db="EMBL/GenBank/DDBJ databases">
        <title>Culex pipiens pipiens assembly and annotation.</title>
        <authorList>
            <person name="Alout H."/>
            <person name="Durand T."/>
        </authorList>
    </citation>
    <scope>NUCLEOTIDE SEQUENCE [LARGE SCALE GENOMIC DNA]</scope>
    <source>
        <strain evidence="2">HA-2024</strain>
        <tissue evidence="2">Whole body</tissue>
    </source>
</reference>
<keyword evidence="3" id="KW-1185">Reference proteome</keyword>
<name>A0ABD1D8S1_CULPP</name>
<dbReference type="InterPro" id="IPR036691">
    <property type="entry name" value="Endo/exonu/phosph_ase_sf"/>
</dbReference>
<dbReference type="Pfam" id="PF03372">
    <property type="entry name" value="Exo_endo_phos"/>
    <property type="match status" value="1"/>
</dbReference>
<comment type="caution">
    <text evidence="2">The sequence shown here is derived from an EMBL/GenBank/DDBJ whole genome shotgun (WGS) entry which is preliminary data.</text>
</comment>
<evidence type="ECO:0000313" key="3">
    <source>
        <dbReference type="Proteomes" id="UP001562425"/>
    </source>
</evidence>
<feature type="domain" description="Endonuclease/exonuclease/phosphatase" evidence="1">
    <location>
        <begin position="107"/>
        <end position="465"/>
    </location>
</feature>
<dbReference type="Gene3D" id="3.60.10.10">
    <property type="entry name" value="Endonuclease/exonuclease/phosphatase"/>
    <property type="match status" value="1"/>
</dbReference>
<evidence type="ECO:0000313" key="2">
    <source>
        <dbReference type="EMBL" id="KAL1396051.1"/>
    </source>
</evidence>
<dbReference type="PANTHER" id="PTHR12121:SF34">
    <property type="entry name" value="PROTEIN ANGEL"/>
    <property type="match status" value="1"/>
</dbReference>
<dbReference type="SUPFAM" id="SSF56219">
    <property type="entry name" value="DNase I-like"/>
    <property type="match status" value="1"/>
</dbReference>
<dbReference type="EMBL" id="JBEHCU010006862">
    <property type="protein sequence ID" value="KAL1396051.1"/>
    <property type="molecule type" value="Genomic_DNA"/>
</dbReference>
<evidence type="ECO:0000259" key="1">
    <source>
        <dbReference type="Pfam" id="PF03372"/>
    </source>
</evidence>
<proteinExistence type="predicted"/>
<protein>
    <recommendedName>
        <fullName evidence="1">Endonuclease/exonuclease/phosphatase domain-containing protein</fullName>
    </recommendedName>
</protein>
<dbReference type="PANTHER" id="PTHR12121">
    <property type="entry name" value="CARBON CATABOLITE REPRESSOR PROTEIN 4"/>
    <property type="match status" value="1"/>
</dbReference>
<dbReference type="Proteomes" id="UP001562425">
    <property type="component" value="Unassembled WGS sequence"/>
</dbReference>
<dbReference type="InterPro" id="IPR050410">
    <property type="entry name" value="CCR4/nocturin_mRNA_transcr"/>
</dbReference>
<accession>A0ABD1D8S1</accession>
<organism evidence="2 3">
    <name type="scientific">Culex pipiens pipiens</name>
    <name type="common">Northern house mosquito</name>
    <dbReference type="NCBI Taxonomy" id="38569"/>
    <lineage>
        <taxon>Eukaryota</taxon>
        <taxon>Metazoa</taxon>
        <taxon>Ecdysozoa</taxon>
        <taxon>Arthropoda</taxon>
        <taxon>Hexapoda</taxon>
        <taxon>Insecta</taxon>
        <taxon>Pterygota</taxon>
        <taxon>Neoptera</taxon>
        <taxon>Endopterygota</taxon>
        <taxon>Diptera</taxon>
        <taxon>Nematocera</taxon>
        <taxon>Culicoidea</taxon>
        <taxon>Culicidae</taxon>
        <taxon>Culicinae</taxon>
        <taxon>Culicini</taxon>
        <taxon>Culex</taxon>
        <taxon>Culex</taxon>
    </lineage>
</organism>
<dbReference type="AlphaFoldDB" id="A0ABD1D8S1"/>